<dbReference type="Proteomes" id="UP000694866">
    <property type="component" value="Unplaced"/>
</dbReference>
<reference evidence="4" key="1">
    <citation type="submission" date="2025-08" db="UniProtKB">
        <authorList>
            <consortium name="RefSeq"/>
        </authorList>
    </citation>
    <scope>IDENTIFICATION</scope>
    <source>
        <strain evidence="4">USDA-PBARC FA_bdor</strain>
        <tissue evidence="4">Whole organism</tissue>
    </source>
</reference>
<proteinExistence type="predicted"/>
<evidence type="ECO:0000256" key="2">
    <source>
        <dbReference type="SAM" id="MobiDB-lite"/>
    </source>
</evidence>
<feature type="compositionally biased region" description="Basic and acidic residues" evidence="2">
    <location>
        <begin position="173"/>
        <end position="187"/>
    </location>
</feature>
<dbReference type="GeneID" id="105272424"/>
<name>A0A9R1TQ79_9HYME</name>
<dbReference type="KEGG" id="fas:105272424"/>
<feature type="region of interest" description="Disordered" evidence="2">
    <location>
        <begin position="173"/>
        <end position="192"/>
    </location>
</feature>
<feature type="coiled-coil region" evidence="1">
    <location>
        <begin position="259"/>
        <end position="303"/>
    </location>
</feature>
<feature type="region of interest" description="Disordered" evidence="2">
    <location>
        <begin position="50"/>
        <end position="166"/>
    </location>
</feature>
<dbReference type="RefSeq" id="XP_011312858.1">
    <property type="nucleotide sequence ID" value="XM_011314556.1"/>
</dbReference>
<evidence type="ECO:0000313" key="4">
    <source>
        <dbReference type="RefSeq" id="XP_011312858.1"/>
    </source>
</evidence>
<keyword evidence="3" id="KW-1185">Reference proteome</keyword>
<feature type="compositionally biased region" description="Basic and acidic residues" evidence="2">
    <location>
        <begin position="80"/>
        <end position="94"/>
    </location>
</feature>
<dbReference type="AlphaFoldDB" id="A0A9R1TQ79"/>
<feature type="compositionally biased region" description="Basic and acidic residues" evidence="2">
    <location>
        <begin position="106"/>
        <end position="126"/>
    </location>
</feature>
<accession>A0A9R1TQ79</accession>
<dbReference type="OrthoDB" id="7673585at2759"/>
<gene>
    <name evidence="4" type="primary">LOC105272424</name>
</gene>
<sequence length="303" mass="34279">MNDSFLEDLGLVEQKAGSAVRDAERYITTRHSESPKVDFSIDFEREVMRKQGKKLGSPGVGKKAVASADHPEPQQSPGKRHSEPKPKPLTKDMKTSSSRTKHTEKKVKIVEKIKPMENLDKLEDLKTIQGFKSRGKRVSGSRESSRLSDGSSKENSRPSDSSGDSVQAEILRERHRGADSNVKRPEPGDNASLTMLNAIKEIVSTYTKLEGQKVMRMMQDLYVNSQSNMIKQLMLVTDDLKDLNLSEGSPRFQALVKENHQLLESVAFLRSRVDELQKEAEEFDKLKQENFILRGKIRELEQK</sequence>
<evidence type="ECO:0000313" key="3">
    <source>
        <dbReference type="Proteomes" id="UP000694866"/>
    </source>
</evidence>
<keyword evidence="1" id="KW-0175">Coiled coil</keyword>
<protein>
    <submittedName>
        <fullName evidence="4">Uncharacterized protein</fullName>
    </submittedName>
</protein>
<evidence type="ECO:0000256" key="1">
    <source>
        <dbReference type="SAM" id="Coils"/>
    </source>
</evidence>
<feature type="compositionally biased region" description="Basic and acidic residues" evidence="2">
    <location>
        <begin position="143"/>
        <end position="157"/>
    </location>
</feature>
<organism evidence="3 4">
    <name type="scientific">Fopius arisanus</name>
    <dbReference type="NCBI Taxonomy" id="64838"/>
    <lineage>
        <taxon>Eukaryota</taxon>
        <taxon>Metazoa</taxon>
        <taxon>Ecdysozoa</taxon>
        <taxon>Arthropoda</taxon>
        <taxon>Hexapoda</taxon>
        <taxon>Insecta</taxon>
        <taxon>Pterygota</taxon>
        <taxon>Neoptera</taxon>
        <taxon>Endopterygota</taxon>
        <taxon>Hymenoptera</taxon>
        <taxon>Apocrita</taxon>
        <taxon>Ichneumonoidea</taxon>
        <taxon>Braconidae</taxon>
        <taxon>Opiinae</taxon>
        <taxon>Fopius</taxon>
    </lineage>
</organism>